<evidence type="ECO:0000313" key="1">
    <source>
        <dbReference type="EMBL" id="KAJ2968207.1"/>
    </source>
</evidence>
<organism evidence="1 2">
    <name type="scientific">Zarea fungicola</name>
    <dbReference type="NCBI Taxonomy" id="93591"/>
    <lineage>
        <taxon>Eukaryota</taxon>
        <taxon>Fungi</taxon>
        <taxon>Dikarya</taxon>
        <taxon>Ascomycota</taxon>
        <taxon>Pezizomycotina</taxon>
        <taxon>Sordariomycetes</taxon>
        <taxon>Hypocreomycetidae</taxon>
        <taxon>Hypocreales</taxon>
        <taxon>Cordycipitaceae</taxon>
        <taxon>Zarea</taxon>
    </lineage>
</organism>
<keyword evidence="2" id="KW-1185">Reference proteome</keyword>
<accession>A0ACC1MNF7</accession>
<gene>
    <name evidence="1" type="ORF">NQ176_g9293</name>
</gene>
<proteinExistence type="predicted"/>
<dbReference type="EMBL" id="JANJQO010002067">
    <property type="protein sequence ID" value="KAJ2968207.1"/>
    <property type="molecule type" value="Genomic_DNA"/>
</dbReference>
<comment type="caution">
    <text evidence="1">The sequence shown here is derived from an EMBL/GenBank/DDBJ whole genome shotgun (WGS) entry which is preliminary data.</text>
</comment>
<evidence type="ECO:0000313" key="2">
    <source>
        <dbReference type="Proteomes" id="UP001143910"/>
    </source>
</evidence>
<name>A0ACC1MNF7_9HYPO</name>
<protein>
    <submittedName>
        <fullName evidence="1">Uncharacterized protein</fullName>
    </submittedName>
</protein>
<dbReference type="Proteomes" id="UP001143910">
    <property type="component" value="Unassembled WGS sequence"/>
</dbReference>
<sequence length="142" mass="15652">MSDDKLQPAAGEPASTSVKDQALIRALHVEESPEVLKISELPSTEEPIEALGIPNWRELEKKIVHRLDMTLMPCLILLYLFNYLDRASIAQARISSLDEDLNLKGYQFSTAVSILSVGPSTSCHAGTPGEKWPCESPFSTRV</sequence>
<reference evidence="1" key="1">
    <citation type="submission" date="2022-08" db="EMBL/GenBank/DDBJ databases">
        <title>Genome Sequence of Lecanicillium fungicola.</title>
        <authorList>
            <person name="Buettner E."/>
        </authorList>
    </citation>
    <scope>NUCLEOTIDE SEQUENCE</scope>
    <source>
        <strain evidence="1">Babe33</strain>
    </source>
</reference>